<evidence type="ECO:0000313" key="3">
    <source>
        <dbReference type="Proteomes" id="UP000037685"/>
    </source>
</evidence>
<keyword evidence="1" id="KW-0732">Signal</keyword>
<evidence type="ECO:0000313" key="2">
    <source>
        <dbReference type="EMBL" id="KOX89358.1"/>
    </source>
</evidence>
<organism evidence="2 3">
    <name type="scientific">Thermus aquaticus</name>
    <dbReference type="NCBI Taxonomy" id="271"/>
    <lineage>
        <taxon>Bacteria</taxon>
        <taxon>Thermotogati</taxon>
        <taxon>Deinococcota</taxon>
        <taxon>Deinococci</taxon>
        <taxon>Thermales</taxon>
        <taxon>Thermaceae</taxon>
        <taxon>Thermus</taxon>
    </lineage>
</organism>
<gene>
    <name evidence="2" type="ORF">BVI061214_00516</name>
</gene>
<dbReference type="AlphaFoldDB" id="A0A0M9ADS7"/>
<protein>
    <submittedName>
        <fullName evidence="2">Uncharacterized protein</fullName>
    </submittedName>
</protein>
<sequence>MWKKWTAIALLAALLLAGCGPNGPGGGTGTQCTRATVQLNLNTGYDQSAGTIIPGGQLDNEWWVTVDPTPGATVPRQAHVTSLSFPISFPNAQYIGINPNGTAYNDPNNPPPNPIIYEYTYYFTLPNGASSPSLNLKLSADDAIEEVRLNGNVLHTFSPSNPGNMLQDFVAISISNPALFNFGAQINILQVRVRDTYRSSTGLIVEGSVRYTDCCREPIRTRSGLQSLSFLEKSGAVQTVTFPSGSAQLTTRLTGNLGPANRDFEGVQSAEFYDVFYSDWDGTPNPNGAFITVEATYERQLPAGGGLNIAKVLLNTTTGSLAADSVMSFVGLGDNFLPLSVVNAIDGSNSTVTTMGNTSGQGGKRLRITLGFPCCQP</sequence>
<dbReference type="PATRIC" id="fig|271.14.peg.606"/>
<name>A0A0M9ADS7_THEAQ</name>
<reference evidence="2 3" key="1">
    <citation type="submission" date="2015-07" db="EMBL/GenBank/DDBJ databases">
        <authorList>
            <person name="Noorani M."/>
        </authorList>
    </citation>
    <scope>NUCLEOTIDE SEQUENCE [LARGE SCALE GENOMIC DNA]</scope>
    <source>
        <strain evidence="3">ATCC 25104 / DSM 625 / JCM 10724 / NBRC 103206 / NCIMB 11243 / YT-1</strain>
    </source>
</reference>
<feature type="signal peptide" evidence="1">
    <location>
        <begin position="1"/>
        <end position="24"/>
    </location>
</feature>
<accession>A0A0M9ADS7</accession>
<evidence type="ECO:0000256" key="1">
    <source>
        <dbReference type="SAM" id="SignalP"/>
    </source>
</evidence>
<comment type="caution">
    <text evidence="2">The sequence shown here is derived from an EMBL/GenBank/DDBJ whole genome shotgun (WGS) entry which is preliminary data.</text>
</comment>
<dbReference type="RefSeq" id="WP_053767210.1">
    <property type="nucleotide sequence ID" value="NZ_LHCI01000106.1"/>
</dbReference>
<proteinExistence type="predicted"/>
<dbReference type="Proteomes" id="UP000037685">
    <property type="component" value="Unassembled WGS sequence"/>
</dbReference>
<feature type="chain" id="PRO_5005831034" evidence="1">
    <location>
        <begin position="25"/>
        <end position="377"/>
    </location>
</feature>
<dbReference type="EMBL" id="LHCI01000106">
    <property type="protein sequence ID" value="KOX89358.1"/>
    <property type="molecule type" value="Genomic_DNA"/>
</dbReference>
<dbReference type="PROSITE" id="PS51257">
    <property type="entry name" value="PROKAR_LIPOPROTEIN"/>
    <property type="match status" value="1"/>
</dbReference>